<feature type="transmembrane region" description="Helical" evidence="1">
    <location>
        <begin position="180"/>
        <end position="201"/>
    </location>
</feature>
<dbReference type="STRING" id="330214.NIDE2177"/>
<organism evidence="3 4">
    <name type="scientific">Nitrospira defluvii</name>
    <dbReference type="NCBI Taxonomy" id="330214"/>
    <lineage>
        <taxon>Bacteria</taxon>
        <taxon>Pseudomonadati</taxon>
        <taxon>Nitrospirota</taxon>
        <taxon>Nitrospiria</taxon>
        <taxon>Nitrospirales</taxon>
        <taxon>Nitrospiraceae</taxon>
        <taxon>Nitrospira</taxon>
    </lineage>
</organism>
<keyword evidence="1" id="KW-1133">Transmembrane helix</keyword>
<dbReference type="Pfam" id="PF03929">
    <property type="entry name" value="PepSY_TM"/>
    <property type="match status" value="1"/>
</dbReference>
<evidence type="ECO:0000259" key="2">
    <source>
        <dbReference type="Pfam" id="PF03413"/>
    </source>
</evidence>
<keyword evidence="1" id="KW-0812">Transmembrane</keyword>
<feature type="transmembrane region" description="Helical" evidence="1">
    <location>
        <begin position="375"/>
        <end position="398"/>
    </location>
</feature>
<dbReference type="Proteomes" id="UP000001660">
    <property type="component" value="Chromosome"/>
</dbReference>
<dbReference type="InterPro" id="IPR005625">
    <property type="entry name" value="PepSY-ass_TM"/>
</dbReference>
<evidence type="ECO:0000256" key="1">
    <source>
        <dbReference type="SAM" id="Phobius"/>
    </source>
</evidence>
<dbReference type="AlphaFoldDB" id="D8PF88"/>
<protein>
    <recommendedName>
        <fullName evidence="2">PepSY domain-containing protein</fullName>
    </recommendedName>
</protein>
<dbReference type="Pfam" id="PF03413">
    <property type="entry name" value="PepSY"/>
    <property type="match status" value="1"/>
</dbReference>
<proteinExistence type="predicted"/>
<dbReference type="HOGENOM" id="CLU_031962_4_2_0"/>
<feature type="transmembrane region" description="Helical" evidence="1">
    <location>
        <begin position="229"/>
        <end position="248"/>
    </location>
</feature>
<gene>
    <name evidence="3" type="ORF">NIDE2177</name>
</gene>
<evidence type="ECO:0000313" key="3">
    <source>
        <dbReference type="EMBL" id="CBK41897.1"/>
    </source>
</evidence>
<dbReference type="InterPro" id="IPR025711">
    <property type="entry name" value="PepSY"/>
</dbReference>
<name>D8PF88_9BACT</name>
<evidence type="ECO:0000313" key="4">
    <source>
        <dbReference type="Proteomes" id="UP000001660"/>
    </source>
</evidence>
<keyword evidence="4" id="KW-1185">Reference proteome</keyword>
<reference evidence="3 4" key="1">
    <citation type="journal article" date="2010" name="Proc. Natl. Acad. Sci. U.S.A.">
        <title>A Nitrospira metagenome illuminates the physiology and evolution of globally important nitrite-oxidizing bacteria.</title>
        <authorList>
            <person name="Lucker S."/>
            <person name="Wagner M."/>
            <person name="Maixner F."/>
            <person name="Pelletier E."/>
            <person name="Koch H."/>
            <person name="Vacherie B."/>
            <person name="Rattei T."/>
            <person name="Sinninghe Damste J."/>
            <person name="Spieck E."/>
            <person name="Le Paslier D."/>
            <person name="Daims H."/>
        </authorList>
    </citation>
    <scope>NUCLEOTIDE SEQUENCE [LARGE SCALE GENOMIC DNA]</scope>
</reference>
<dbReference type="PANTHER" id="PTHR34219">
    <property type="entry name" value="IRON-REGULATED INNER MEMBRANE PROTEIN-RELATED"/>
    <property type="match status" value="1"/>
</dbReference>
<dbReference type="eggNOG" id="COG3182">
    <property type="taxonomic scope" value="Bacteria"/>
</dbReference>
<sequence>MTTVTEHLRPVRTMRGSGKAMDVPPTVPLPQNRPSRTSWKKLWLNLHLYIGLVAGALFVLTSLTGSLLVFYKTIDEWLNPEQLIRSAGSDQSLRDIVAGARTMHPDWSPPDTLIFPLHDRDTFHAWFKDPAAAPTEERWHVVAVDPSTARPLSDRQWGVFFVSFIYELHQELLLGKPGEIFLGIMAVFLLVSIGTGLYLWCPAPGKLRRALSFQSGGSPIRRHYDVHKLTGLAGALLLTLLALTGFYLEFPYAVTSVVRWFSPVRDTAPELQPLSELQAEASKIQPEQAVAIAHTVFPDATPMWIGLPQHERDSYSVGLRQPGEVRQAGGQTEVWIDQYSGAVRRVQDWRGFTRGETLLSWLFPLHNGEAFGLTGRWLVCITGIMPLILYVTALRVWWLKRAARVRQRGR</sequence>
<feature type="transmembrane region" description="Helical" evidence="1">
    <location>
        <begin position="46"/>
        <end position="71"/>
    </location>
</feature>
<dbReference type="EMBL" id="FP929003">
    <property type="protein sequence ID" value="CBK41897.1"/>
    <property type="molecule type" value="Genomic_DNA"/>
</dbReference>
<accession>D8PF88</accession>
<feature type="domain" description="PepSY" evidence="2">
    <location>
        <begin position="283"/>
        <end position="346"/>
    </location>
</feature>
<keyword evidence="1" id="KW-0472">Membrane</keyword>
<dbReference type="KEGG" id="nde:NIDE2177"/>